<dbReference type="Gene3D" id="2.30.30.40">
    <property type="entry name" value="SH3 Domains"/>
    <property type="match status" value="2"/>
</dbReference>
<evidence type="ECO:0000313" key="6">
    <source>
        <dbReference type="EMBL" id="EMB17643.1"/>
    </source>
</evidence>
<keyword evidence="7" id="KW-1185">Reference proteome</keyword>
<dbReference type="AlphaFoldDB" id="M2B7E0"/>
<dbReference type="GO" id="GO:0008234">
    <property type="term" value="F:cysteine-type peptidase activity"/>
    <property type="evidence" value="ECO:0007669"/>
    <property type="project" value="UniProtKB-KW"/>
</dbReference>
<gene>
    <name evidence="6" type="ORF">RE6C_01603</name>
</gene>
<keyword evidence="3" id="KW-0378">Hydrolase</keyword>
<dbReference type="SUPFAM" id="SSF54001">
    <property type="entry name" value="Cysteine proteinases"/>
    <property type="match status" value="1"/>
</dbReference>
<keyword evidence="2" id="KW-0645">Protease</keyword>
<dbReference type="Proteomes" id="UP000011529">
    <property type="component" value="Unassembled WGS sequence"/>
</dbReference>
<dbReference type="InterPro" id="IPR000064">
    <property type="entry name" value="NLP_P60_dom"/>
</dbReference>
<dbReference type="Gene3D" id="3.90.1720.10">
    <property type="entry name" value="endopeptidase domain like (from Nostoc punctiforme)"/>
    <property type="match status" value="1"/>
</dbReference>
<reference evidence="6" key="1">
    <citation type="submission" date="2012-11" db="EMBL/GenBank/DDBJ databases">
        <title>Permanent draft genomes of Rhodopirellula europaea strain SH398 and 6C.</title>
        <authorList>
            <person name="Richter M."/>
            <person name="Richter-Heitmann T."/>
            <person name="Frank C."/>
            <person name="Harder J."/>
            <person name="Glockner F.O."/>
        </authorList>
    </citation>
    <scope>NUCLEOTIDE SEQUENCE</scope>
    <source>
        <strain evidence="6">6C</strain>
    </source>
</reference>
<dbReference type="EMBL" id="ANMO01000091">
    <property type="protein sequence ID" value="EMB17643.1"/>
    <property type="molecule type" value="Genomic_DNA"/>
</dbReference>
<comment type="similarity">
    <text evidence="1">Belongs to the peptidase C40 family.</text>
</comment>
<dbReference type="InterPro" id="IPR051202">
    <property type="entry name" value="Peptidase_C40"/>
</dbReference>
<organism evidence="6 7">
    <name type="scientific">Rhodopirellula europaea 6C</name>
    <dbReference type="NCBI Taxonomy" id="1263867"/>
    <lineage>
        <taxon>Bacteria</taxon>
        <taxon>Pseudomonadati</taxon>
        <taxon>Planctomycetota</taxon>
        <taxon>Planctomycetia</taxon>
        <taxon>Pirellulales</taxon>
        <taxon>Pirellulaceae</taxon>
        <taxon>Rhodopirellula</taxon>
    </lineage>
</organism>
<sequence length="440" mass="49280">MLPVGITSFRLQSVGRPLSCESTRWKCNPIRREEQRHSARGKTSMILIPSLLLAFAVLQTPTHSKLNELVESLRVTHAPDQRIQWWDVHVEKGESGWRVHGSLSSEETYAAAKQAFEQHPEVDNQLVLLPEDGTGTLVNALVNNSVIHLRREPSSKTELVTQALLGTPIRVLKTERGKCLIQVPDGYIGWVNSAEVHRVDQEQLKSYRDAEKVIFTAQSGLAYSSPDVTSMPMSDLVIGNMVCKVSEQSGYTQIQYPDGRIGWVDSGKLCPADAVFFQKALQNNLVETARKFHGIPYLWGGMSSKNIDCSGLICNVYFMNGIQLPRDSNMQSQIGREVTTEFVSDDLEPGDLLFFGRKATSESKERVTHVAMYIGNDEFIHSAGYRERVSINSMDSSQPNFIDSYPAIFVRAVRIIGEDPNGFRPIPENDFYNAIIRSTE</sequence>
<dbReference type="Pfam" id="PF00877">
    <property type="entry name" value="NLPC_P60"/>
    <property type="match status" value="1"/>
</dbReference>
<dbReference type="InterPro" id="IPR041382">
    <property type="entry name" value="SH3_16"/>
</dbReference>
<evidence type="ECO:0000256" key="4">
    <source>
        <dbReference type="ARBA" id="ARBA00022807"/>
    </source>
</evidence>
<evidence type="ECO:0000259" key="5">
    <source>
        <dbReference type="PROSITE" id="PS51935"/>
    </source>
</evidence>
<dbReference type="SUPFAM" id="SSF82057">
    <property type="entry name" value="Prokaryotic SH3-related domain"/>
    <property type="match status" value="1"/>
</dbReference>
<evidence type="ECO:0000256" key="3">
    <source>
        <dbReference type="ARBA" id="ARBA00022801"/>
    </source>
</evidence>
<dbReference type="GO" id="GO:0006508">
    <property type="term" value="P:proteolysis"/>
    <property type="evidence" value="ECO:0007669"/>
    <property type="project" value="UniProtKB-KW"/>
</dbReference>
<reference evidence="6" key="2">
    <citation type="journal article" date="2013" name="Mar. Genomics">
        <title>Expression of sulfatases in Rhodopirellula baltica and the diversity of sulfatases in the genus Rhodopirellula.</title>
        <authorList>
            <person name="Wegner C.E."/>
            <person name="Richter-Heitmann T."/>
            <person name="Klindworth A."/>
            <person name="Klockow C."/>
            <person name="Richter M."/>
            <person name="Achstetter T."/>
            <person name="Glockner F.O."/>
            <person name="Harder J."/>
        </authorList>
    </citation>
    <scope>NUCLEOTIDE SEQUENCE [LARGE SCALE GENOMIC DNA]</scope>
    <source>
        <strain evidence="6">6C</strain>
    </source>
</reference>
<proteinExistence type="inferred from homology"/>
<dbReference type="PANTHER" id="PTHR47053">
    <property type="entry name" value="MUREIN DD-ENDOPEPTIDASE MEPH-RELATED"/>
    <property type="match status" value="1"/>
</dbReference>
<accession>M2B7E0</accession>
<evidence type="ECO:0000256" key="2">
    <source>
        <dbReference type="ARBA" id="ARBA00022670"/>
    </source>
</evidence>
<keyword evidence="4" id="KW-0788">Thiol protease</keyword>
<dbReference type="PROSITE" id="PS51935">
    <property type="entry name" value="NLPC_P60"/>
    <property type="match status" value="1"/>
</dbReference>
<dbReference type="Pfam" id="PF18348">
    <property type="entry name" value="SH3_16"/>
    <property type="match status" value="1"/>
</dbReference>
<dbReference type="PANTHER" id="PTHR47053:SF1">
    <property type="entry name" value="MUREIN DD-ENDOPEPTIDASE MEPH-RELATED"/>
    <property type="match status" value="1"/>
</dbReference>
<dbReference type="InterPro" id="IPR038765">
    <property type="entry name" value="Papain-like_cys_pep_sf"/>
</dbReference>
<evidence type="ECO:0000256" key="1">
    <source>
        <dbReference type="ARBA" id="ARBA00007074"/>
    </source>
</evidence>
<name>M2B7E0_9BACT</name>
<evidence type="ECO:0000313" key="7">
    <source>
        <dbReference type="Proteomes" id="UP000011529"/>
    </source>
</evidence>
<feature type="domain" description="NlpC/P60" evidence="5">
    <location>
        <begin position="279"/>
        <end position="416"/>
    </location>
</feature>
<comment type="caution">
    <text evidence="6">The sequence shown here is derived from an EMBL/GenBank/DDBJ whole genome shotgun (WGS) entry which is preliminary data.</text>
</comment>
<protein>
    <submittedName>
        <fullName evidence="6">Dipeptidyl-peptidase VI</fullName>
    </submittedName>
</protein>
<dbReference type="PATRIC" id="fig|1263867.3.peg.1702"/>